<dbReference type="Gene3D" id="3.50.30.30">
    <property type="match status" value="1"/>
</dbReference>
<reference evidence="4" key="3">
    <citation type="submission" date="2025-09" db="UniProtKB">
        <authorList>
            <consortium name="Ensembl"/>
        </authorList>
    </citation>
    <scope>IDENTIFICATION</scope>
</reference>
<protein>
    <submittedName>
        <fullName evidence="4">Si:dkey-256h2.1</fullName>
    </submittedName>
</protein>
<dbReference type="AlphaFoldDB" id="W5MYU2"/>
<dbReference type="PANTHER" id="PTHR39319">
    <property type="entry name" value="SI:DKEY-256H2.1"/>
    <property type="match status" value="1"/>
</dbReference>
<proteinExistence type="predicted"/>
<dbReference type="InParanoid" id="W5MYU2"/>
<keyword evidence="1" id="KW-1015">Disulfide bond</keyword>
<dbReference type="EMBL" id="AHAT01004624">
    <property type="status" value="NOT_ANNOTATED_CDS"/>
    <property type="molecule type" value="Genomic_DNA"/>
</dbReference>
<feature type="signal peptide" evidence="2">
    <location>
        <begin position="1"/>
        <end position="26"/>
    </location>
</feature>
<evidence type="ECO:0000313" key="5">
    <source>
        <dbReference type="Proteomes" id="UP000018468"/>
    </source>
</evidence>
<feature type="domain" description="Peptide-N-glycosidase F N-terminal" evidence="3">
    <location>
        <begin position="392"/>
        <end position="514"/>
    </location>
</feature>
<dbReference type="EMBL" id="AHAT01004627">
    <property type="status" value="NOT_ANNOTATED_CDS"/>
    <property type="molecule type" value="Genomic_DNA"/>
</dbReference>
<dbReference type="SMART" id="SM01290">
    <property type="entry name" value="N-glycanase_N"/>
    <property type="match status" value="1"/>
</dbReference>
<dbReference type="CDD" id="cd00538">
    <property type="entry name" value="PA"/>
    <property type="match status" value="1"/>
</dbReference>
<dbReference type="Pfam" id="PF02225">
    <property type="entry name" value="PA"/>
    <property type="match status" value="1"/>
</dbReference>
<keyword evidence="5" id="KW-1185">Reference proteome</keyword>
<dbReference type="KEGG" id="loc:102690549"/>
<evidence type="ECO:0000313" key="4">
    <source>
        <dbReference type="Ensembl" id="ENSLOCP00000013551.1"/>
    </source>
</evidence>
<dbReference type="PANTHER" id="PTHR39319:SF1">
    <property type="entry name" value="SI:DKEY-256H2.1"/>
    <property type="match status" value="1"/>
</dbReference>
<sequence>MAWLYYVPWAPVLFILLLSLSRGGHASAGNINSNRVDTPEDQLWGAFSPANQLRKNTEKLIFFKSGWNSKPFKDTDYAPGDTAHGFQVKTLDGDFVYPPPGGLNISIIVHAFTNKSAFLECMWTSDSSLTDLVDNLPDSAHVVFVSLDDTAEVDVHWMRYQIQRVAKQRKKDILDRLHFSSVPVYSLGNWIPSVLYDWRCEGINCGLNQAVFTSKDWDTPIVAKRLDARYDWLMGHWSRQSYELVDAADGCNVSSEVKGAVAWVSEGDCSFFTKVKNMAESQAVGVVVYASLGRPIQDMTCVGIECYTPLSIPASMVHLLPAVMSSLRSKKQVNVSFQNTPSPNFFFGIDHEGKLAEMGWFLYPTFKFLTWQSEWFDYVKQLYGKLQKPARAITVFNHTVMQGENGTVTTVELPKDFLASDSLELDASLSCPGLKDETCAPWDHTVQLYVCCDGLSQLCNLELGRWITAFHRGIGRWLTDVSPLMPLLNSTKCTFSMKTVPWAKPWVASLNLRFGKSSHSDFEKHSGDLSPYLLKPLYNGGTFDKNYNKKYQPVNFTVPTAVRKVEIYAVITGHGSDDNGCGEFCVTSHHFLINSKFNHSKVFEKAGTAFGCAEAVKEGVVPNEHGTWLYGRGGWCDGLQVTPWRIDITSQLNMNGSNTILYFGLFDGKDPNPARDPGYIIMYSYLVFYK</sequence>
<dbReference type="OrthoDB" id="406745at2759"/>
<dbReference type="InterPro" id="IPR014784">
    <property type="entry name" value="Cu2_ascorb_mOase-like_C"/>
</dbReference>
<dbReference type="InterPro" id="IPR046450">
    <property type="entry name" value="PA_dom_sf"/>
</dbReference>
<feature type="chain" id="PRO_5004866779" evidence="2">
    <location>
        <begin position="27"/>
        <end position="690"/>
    </location>
</feature>
<dbReference type="InterPro" id="IPR015196">
    <property type="entry name" value="PngaseF_N"/>
</dbReference>
<dbReference type="SUPFAM" id="SSF52025">
    <property type="entry name" value="PA domain"/>
    <property type="match status" value="1"/>
</dbReference>
<dbReference type="InterPro" id="IPR015197">
    <property type="entry name" value="PngaseF_C"/>
</dbReference>
<dbReference type="Bgee" id="ENSLOCG00000011030">
    <property type="expression patterns" value="Expressed in ovary and 13 other cell types or tissues"/>
</dbReference>
<dbReference type="Proteomes" id="UP000018468">
    <property type="component" value="Linkage group LG11"/>
</dbReference>
<dbReference type="OMA" id="VWQAQWF"/>
<dbReference type="InterPro" id="IPR003137">
    <property type="entry name" value="PA_domain"/>
</dbReference>
<evidence type="ECO:0000256" key="2">
    <source>
        <dbReference type="SAM" id="SignalP"/>
    </source>
</evidence>
<dbReference type="InterPro" id="IPR008977">
    <property type="entry name" value="PHM/PNGase_F_dom_sf"/>
</dbReference>
<dbReference type="Ensembl" id="ENSLOCT00000013580.1">
    <property type="protein sequence ID" value="ENSLOCP00000013551.1"/>
    <property type="gene ID" value="ENSLOCG00000011030.1"/>
</dbReference>
<dbReference type="EMBL" id="AHAT01004625">
    <property type="status" value="NOT_ANNOTATED_CDS"/>
    <property type="molecule type" value="Genomic_DNA"/>
</dbReference>
<dbReference type="GO" id="GO:0016715">
    <property type="term" value="F:oxidoreductase activity, acting on paired donors, with incorporation or reduction of molecular oxygen, reduced ascorbate as one donor, and incorporation of one atom of oxygen"/>
    <property type="evidence" value="ECO:0007669"/>
    <property type="project" value="InterPro"/>
</dbReference>
<name>W5MYU2_LEPOC</name>
<dbReference type="eggNOG" id="ENOG502QTYJ">
    <property type="taxonomic scope" value="Eukaryota"/>
</dbReference>
<dbReference type="SUPFAM" id="SSF49742">
    <property type="entry name" value="PHM/PNGase F"/>
    <property type="match status" value="1"/>
</dbReference>
<organism evidence="4 5">
    <name type="scientific">Lepisosteus oculatus</name>
    <name type="common">Spotted gar</name>
    <dbReference type="NCBI Taxonomy" id="7918"/>
    <lineage>
        <taxon>Eukaryota</taxon>
        <taxon>Metazoa</taxon>
        <taxon>Chordata</taxon>
        <taxon>Craniata</taxon>
        <taxon>Vertebrata</taxon>
        <taxon>Euteleostomi</taxon>
        <taxon>Actinopterygii</taxon>
        <taxon>Neopterygii</taxon>
        <taxon>Holostei</taxon>
        <taxon>Semionotiformes</taxon>
        <taxon>Lepisosteidae</taxon>
        <taxon>Lepisosteus</taxon>
    </lineage>
</organism>
<dbReference type="GeneID" id="102690549"/>
<evidence type="ECO:0000259" key="3">
    <source>
        <dbReference type="SMART" id="SM01290"/>
    </source>
</evidence>
<accession>W5MYU2</accession>
<dbReference type="EMBL" id="AHAT01004626">
    <property type="status" value="NOT_ANNOTATED_CDS"/>
    <property type="molecule type" value="Genomic_DNA"/>
</dbReference>
<reference evidence="4" key="2">
    <citation type="submission" date="2025-08" db="UniProtKB">
        <authorList>
            <consortium name="Ensembl"/>
        </authorList>
    </citation>
    <scope>IDENTIFICATION</scope>
</reference>
<dbReference type="Pfam" id="PF09112">
    <property type="entry name" value="N-glycanase_N"/>
    <property type="match status" value="2"/>
</dbReference>
<keyword evidence="2" id="KW-0732">Signal</keyword>
<dbReference type="Gene3D" id="2.60.120.230">
    <property type="match status" value="2"/>
</dbReference>
<dbReference type="GeneTree" id="ENSGT00390000001883"/>
<reference evidence="5" key="1">
    <citation type="submission" date="2011-12" db="EMBL/GenBank/DDBJ databases">
        <title>The Draft Genome of Lepisosteus oculatus.</title>
        <authorList>
            <consortium name="The Broad Institute Genome Assembly &amp; Analysis Group"/>
            <consortium name="Computational R&amp;D Group"/>
            <consortium name="and Sequencing Platform"/>
            <person name="Di Palma F."/>
            <person name="Alfoldi J."/>
            <person name="Johnson J."/>
            <person name="Berlin A."/>
            <person name="Gnerre S."/>
            <person name="Jaffe D."/>
            <person name="MacCallum I."/>
            <person name="Young S."/>
            <person name="Walker B.J."/>
            <person name="Lander E.S."/>
            <person name="Lindblad-Toh K."/>
        </authorList>
    </citation>
    <scope>NUCLEOTIDE SEQUENCE [LARGE SCALE GENOMIC DNA]</scope>
</reference>
<dbReference type="STRING" id="7918.ENSLOCP00000013551"/>
<dbReference type="HOGENOM" id="CLU_027145_0_0_1"/>
<dbReference type="RefSeq" id="XP_015213582.1">
    <property type="nucleotide sequence ID" value="XM_015358096.2"/>
</dbReference>
<dbReference type="InterPro" id="IPR053251">
    <property type="entry name" value="N-glycanase"/>
</dbReference>
<dbReference type="Pfam" id="PF09113">
    <property type="entry name" value="N-glycanase_C"/>
    <property type="match status" value="1"/>
</dbReference>
<evidence type="ECO:0000256" key="1">
    <source>
        <dbReference type="ARBA" id="ARBA00023157"/>
    </source>
</evidence>